<sequence>MPPKTLNLSDLKTILTAVVTVMEDFDDGDEEEEDSEPQGFVDLNEAGISFRSLCWKEGAEASAAQHGLAENNLMSTEHTKNMISFVLKHTEVGQRMVIDLIMLHLTSLESDETQAVTIVPEITPSKTEFDGECHGLNYLVAKYPKGHMDHMLWNPFGVLANKDHRSNIFKTFRIFEAKCLAGMDELEYHTVKVVLAAAALCDRDGLDCTRAALTDGKTWLFFTYRPVDSGGMYTHTPGIKLGENAKGLPLILGLLRDWINNAHTPESELKYFTVLD</sequence>
<comment type="caution">
    <text evidence="1">The sequence shown here is derived from an EMBL/GenBank/DDBJ whole genome shotgun (WGS) entry which is preliminary data.</text>
</comment>
<accession>A0A9P5UAV5</accession>
<organism evidence="1 2">
    <name type="scientific">Rhodocollybia butyracea</name>
    <dbReference type="NCBI Taxonomy" id="206335"/>
    <lineage>
        <taxon>Eukaryota</taxon>
        <taxon>Fungi</taxon>
        <taxon>Dikarya</taxon>
        <taxon>Basidiomycota</taxon>
        <taxon>Agaricomycotina</taxon>
        <taxon>Agaricomycetes</taxon>
        <taxon>Agaricomycetidae</taxon>
        <taxon>Agaricales</taxon>
        <taxon>Marasmiineae</taxon>
        <taxon>Omphalotaceae</taxon>
        <taxon>Rhodocollybia</taxon>
    </lineage>
</organism>
<evidence type="ECO:0000313" key="2">
    <source>
        <dbReference type="Proteomes" id="UP000772434"/>
    </source>
</evidence>
<keyword evidence="2" id="KW-1185">Reference proteome</keyword>
<gene>
    <name evidence="1" type="ORF">BDP27DRAFT_1361011</name>
</gene>
<dbReference type="AlphaFoldDB" id="A0A9P5UAV5"/>
<dbReference type="OrthoDB" id="3248728at2759"/>
<protein>
    <submittedName>
        <fullName evidence="1">Uncharacterized protein</fullName>
    </submittedName>
</protein>
<reference evidence="1" key="1">
    <citation type="submission" date="2020-11" db="EMBL/GenBank/DDBJ databases">
        <authorList>
            <consortium name="DOE Joint Genome Institute"/>
            <person name="Ahrendt S."/>
            <person name="Riley R."/>
            <person name="Andreopoulos W."/>
            <person name="Labutti K."/>
            <person name="Pangilinan J."/>
            <person name="Ruiz-Duenas F.J."/>
            <person name="Barrasa J.M."/>
            <person name="Sanchez-Garcia M."/>
            <person name="Camarero S."/>
            <person name="Miyauchi S."/>
            <person name="Serrano A."/>
            <person name="Linde D."/>
            <person name="Babiker R."/>
            <person name="Drula E."/>
            <person name="Ayuso-Fernandez I."/>
            <person name="Pacheco R."/>
            <person name="Padilla G."/>
            <person name="Ferreira P."/>
            <person name="Barriuso J."/>
            <person name="Kellner H."/>
            <person name="Castanera R."/>
            <person name="Alfaro M."/>
            <person name="Ramirez L."/>
            <person name="Pisabarro A.G."/>
            <person name="Kuo A."/>
            <person name="Tritt A."/>
            <person name="Lipzen A."/>
            <person name="He G."/>
            <person name="Yan M."/>
            <person name="Ng V."/>
            <person name="Cullen D."/>
            <person name="Martin F."/>
            <person name="Rosso M.-N."/>
            <person name="Henrissat B."/>
            <person name="Hibbett D."/>
            <person name="Martinez A.T."/>
            <person name="Grigoriev I.V."/>
        </authorList>
    </citation>
    <scope>NUCLEOTIDE SEQUENCE</scope>
    <source>
        <strain evidence="1">AH 40177</strain>
    </source>
</reference>
<dbReference type="Proteomes" id="UP000772434">
    <property type="component" value="Unassembled WGS sequence"/>
</dbReference>
<evidence type="ECO:0000313" key="1">
    <source>
        <dbReference type="EMBL" id="KAF9072436.1"/>
    </source>
</evidence>
<proteinExistence type="predicted"/>
<dbReference type="EMBL" id="JADNRY010000024">
    <property type="protein sequence ID" value="KAF9072436.1"/>
    <property type="molecule type" value="Genomic_DNA"/>
</dbReference>
<name>A0A9P5UAV5_9AGAR</name>